<protein>
    <submittedName>
        <fullName evidence="2">Uncharacterized protein</fullName>
    </submittedName>
</protein>
<reference evidence="2" key="1">
    <citation type="journal article" date="2023" name="G3 (Bethesda)">
        <title>A reference genome for the long-term kleptoplast-retaining sea slug Elysia crispata morphotype clarki.</title>
        <authorList>
            <person name="Eastman K.E."/>
            <person name="Pendleton A.L."/>
            <person name="Shaikh M.A."/>
            <person name="Suttiyut T."/>
            <person name="Ogas R."/>
            <person name="Tomko P."/>
            <person name="Gavelis G."/>
            <person name="Widhalm J.R."/>
            <person name="Wisecaver J.H."/>
        </authorList>
    </citation>
    <scope>NUCLEOTIDE SEQUENCE</scope>
    <source>
        <strain evidence="2">ECLA1</strain>
    </source>
</reference>
<feature type="region of interest" description="Disordered" evidence="1">
    <location>
        <begin position="1"/>
        <end position="50"/>
    </location>
</feature>
<organism evidence="2 3">
    <name type="scientific">Elysia crispata</name>
    <name type="common">lettuce slug</name>
    <dbReference type="NCBI Taxonomy" id="231223"/>
    <lineage>
        <taxon>Eukaryota</taxon>
        <taxon>Metazoa</taxon>
        <taxon>Spiralia</taxon>
        <taxon>Lophotrochozoa</taxon>
        <taxon>Mollusca</taxon>
        <taxon>Gastropoda</taxon>
        <taxon>Heterobranchia</taxon>
        <taxon>Euthyneura</taxon>
        <taxon>Panpulmonata</taxon>
        <taxon>Sacoglossa</taxon>
        <taxon>Placobranchoidea</taxon>
        <taxon>Plakobranchidae</taxon>
        <taxon>Elysia</taxon>
    </lineage>
</organism>
<evidence type="ECO:0000313" key="3">
    <source>
        <dbReference type="Proteomes" id="UP001283361"/>
    </source>
</evidence>
<comment type="caution">
    <text evidence="2">The sequence shown here is derived from an EMBL/GenBank/DDBJ whole genome shotgun (WGS) entry which is preliminary data.</text>
</comment>
<keyword evidence="3" id="KW-1185">Reference proteome</keyword>
<evidence type="ECO:0000313" key="2">
    <source>
        <dbReference type="EMBL" id="KAK3801807.1"/>
    </source>
</evidence>
<feature type="compositionally biased region" description="Basic and acidic residues" evidence="1">
    <location>
        <begin position="26"/>
        <end position="45"/>
    </location>
</feature>
<dbReference type="Proteomes" id="UP001283361">
    <property type="component" value="Unassembled WGS sequence"/>
</dbReference>
<proteinExistence type="predicted"/>
<accession>A0AAE1BAU0</accession>
<gene>
    <name evidence="2" type="ORF">RRG08_048394</name>
</gene>
<sequence length="80" mass="9361">MRHPTRARCGEHEVRNSKYENQNGEGWDRRQREDDGKQRQKEDCHRGRRTERVAAAVCDGQALHDCDRSLYHGAELDLTV</sequence>
<evidence type="ECO:0000256" key="1">
    <source>
        <dbReference type="SAM" id="MobiDB-lite"/>
    </source>
</evidence>
<dbReference type="EMBL" id="JAWDGP010000283">
    <property type="protein sequence ID" value="KAK3801807.1"/>
    <property type="molecule type" value="Genomic_DNA"/>
</dbReference>
<name>A0AAE1BAU0_9GAST</name>
<dbReference type="AlphaFoldDB" id="A0AAE1BAU0"/>
<feature type="compositionally biased region" description="Basic and acidic residues" evidence="1">
    <location>
        <begin position="8"/>
        <end position="18"/>
    </location>
</feature>